<feature type="domain" description="tRNA(Ile)-lysidine/2-thiocytidine synthase N-terminal" evidence="7">
    <location>
        <begin position="30"/>
        <end position="211"/>
    </location>
</feature>
<comment type="domain">
    <text evidence="6">The N-terminal region contains the highly conserved SGGXDS motif, predicted to be a P-loop motif involved in ATP binding.</text>
</comment>
<comment type="function">
    <text evidence="6">Ligates lysine onto the cytidine present at position 34 of the AUA codon-specific tRNA(Ile) that contains the anticodon CAU, in an ATP-dependent manner. Cytidine is converted to lysidine, thus changing the amino acid specificity of the tRNA from methionine to isoleucine.</text>
</comment>
<dbReference type="GO" id="GO:0005524">
    <property type="term" value="F:ATP binding"/>
    <property type="evidence" value="ECO:0007669"/>
    <property type="project" value="UniProtKB-UniRule"/>
</dbReference>
<evidence type="ECO:0000313" key="8">
    <source>
        <dbReference type="EMBL" id="OJF92231.1"/>
    </source>
</evidence>
<comment type="catalytic activity">
    <reaction evidence="5 6">
        <text>cytidine(34) in tRNA(Ile2) + L-lysine + ATP = lysidine(34) in tRNA(Ile2) + AMP + diphosphate + H(+)</text>
        <dbReference type="Rhea" id="RHEA:43744"/>
        <dbReference type="Rhea" id="RHEA-COMP:10625"/>
        <dbReference type="Rhea" id="RHEA-COMP:10670"/>
        <dbReference type="ChEBI" id="CHEBI:15378"/>
        <dbReference type="ChEBI" id="CHEBI:30616"/>
        <dbReference type="ChEBI" id="CHEBI:32551"/>
        <dbReference type="ChEBI" id="CHEBI:33019"/>
        <dbReference type="ChEBI" id="CHEBI:82748"/>
        <dbReference type="ChEBI" id="CHEBI:83665"/>
        <dbReference type="ChEBI" id="CHEBI:456215"/>
        <dbReference type="EC" id="6.3.4.19"/>
    </reaction>
</comment>
<comment type="caution">
    <text evidence="8">The sequence shown here is derived from an EMBL/GenBank/DDBJ whole genome shotgun (WGS) entry which is preliminary data.</text>
</comment>
<reference evidence="8 9" key="1">
    <citation type="submission" date="2016-02" db="EMBL/GenBank/DDBJ databases">
        <title>Genome sequencing of a beta-galactosidase producing bacteria Rhizobium sp. 59.</title>
        <authorList>
            <person name="Wang D."/>
            <person name="Kot W."/>
            <person name="Qin Y."/>
            <person name="Hansen L."/>
            <person name="Naqvi K."/>
            <person name="Rensing C."/>
        </authorList>
    </citation>
    <scope>NUCLEOTIDE SEQUENCE [LARGE SCALE GENOMIC DNA]</scope>
    <source>
        <strain evidence="8 9">59</strain>
    </source>
</reference>
<comment type="similarity">
    <text evidence="6">Belongs to the tRNA(Ile)-lysidine synthase family.</text>
</comment>
<protein>
    <recommendedName>
        <fullName evidence="6">tRNA(Ile)-lysidine synthase</fullName>
        <ecNumber evidence="6">6.3.4.19</ecNumber>
    </recommendedName>
    <alternativeName>
        <fullName evidence="6">tRNA(Ile)-2-lysyl-cytidine synthase</fullName>
    </alternativeName>
    <alternativeName>
        <fullName evidence="6">tRNA(Ile)-lysidine synthetase</fullName>
    </alternativeName>
</protein>
<comment type="subcellular location">
    <subcellularLocation>
        <location evidence="6">Cytoplasm</location>
    </subcellularLocation>
</comment>
<evidence type="ECO:0000256" key="2">
    <source>
        <dbReference type="ARBA" id="ARBA00022694"/>
    </source>
</evidence>
<dbReference type="Pfam" id="PF01171">
    <property type="entry name" value="ATP_bind_3"/>
    <property type="match status" value="1"/>
</dbReference>
<dbReference type="GO" id="GO:0006400">
    <property type="term" value="P:tRNA modification"/>
    <property type="evidence" value="ECO:0007669"/>
    <property type="project" value="UniProtKB-UniRule"/>
</dbReference>
<dbReference type="InterPro" id="IPR012795">
    <property type="entry name" value="tRNA_Ile_lys_synt_N"/>
</dbReference>
<evidence type="ECO:0000256" key="5">
    <source>
        <dbReference type="ARBA" id="ARBA00048539"/>
    </source>
</evidence>
<dbReference type="InterPro" id="IPR012094">
    <property type="entry name" value="tRNA_Ile_lys_synt"/>
</dbReference>
<dbReference type="GO" id="GO:0005737">
    <property type="term" value="C:cytoplasm"/>
    <property type="evidence" value="ECO:0007669"/>
    <property type="project" value="UniProtKB-SubCell"/>
</dbReference>
<dbReference type="SUPFAM" id="SSF52402">
    <property type="entry name" value="Adenine nucleotide alpha hydrolases-like"/>
    <property type="match status" value="1"/>
</dbReference>
<dbReference type="NCBIfam" id="TIGR02432">
    <property type="entry name" value="lysidine_TilS_N"/>
    <property type="match status" value="1"/>
</dbReference>
<proteinExistence type="inferred from homology"/>
<dbReference type="PANTHER" id="PTHR43033">
    <property type="entry name" value="TRNA(ILE)-LYSIDINE SYNTHASE-RELATED"/>
    <property type="match status" value="1"/>
</dbReference>
<dbReference type="AlphaFoldDB" id="A0A657LN76"/>
<keyword evidence="4 6" id="KW-0067">ATP-binding</keyword>
<evidence type="ECO:0000256" key="4">
    <source>
        <dbReference type="ARBA" id="ARBA00022840"/>
    </source>
</evidence>
<evidence type="ECO:0000256" key="6">
    <source>
        <dbReference type="HAMAP-Rule" id="MF_01161"/>
    </source>
</evidence>
<evidence type="ECO:0000259" key="7">
    <source>
        <dbReference type="Pfam" id="PF01171"/>
    </source>
</evidence>
<dbReference type="GO" id="GO:0032267">
    <property type="term" value="F:tRNA(Ile)-lysidine synthase activity"/>
    <property type="evidence" value="ECO:0007669"/>
    <property type="project" value="UniProtKB-EC"/>
</dbReference>
<dbReference type="CDD" id="cd01992">
    <property type="entry name" value="TilS_N"/>
    <property type="match status" value="1"/>
</dbReference>
<keyword evidence="9" id="KW-1185">Reference proteome</keyword>
<gene>
    <name evidence="6" type="primary">tilS</name>
    <name evidence="8" type="ORF">AX760_05775</name>
</gene>
<dbReference type="HAMAP" id="MF_01161">
    <property type="entry name" value="tRNA_Ile_lys_synt"/>
    <property type="match status" value="1"/>
</dbReference>
<dbReference type="EMBL" id="LSRP01000118">
    <property type="protein sequence ID" value="OJF92231.1"/>
    <property type="molecule type" value="Genomic_DNA"/>
</dbReference>
<sequence>MPAEVIATDPAAVLDAARQFLETFHTPGLVLVAVSGGSDSTGLLLALNEAMTSASGFSLAACTIDHALRAESAAEAQLVAQLCARLGIAHITRRWDGEKPLTGLQAAARGARYRLLSAVAHESGALCVVTGHSSNDQIETIAMRSSRSETGSTGLSGMADAVLFEQRTWVLRPFLGLDRAMIRAYLLARGEGWIDDPSNDADRFERVRVRRTLAENPDATAQAPDGALLERQALERRTLVRQSSARQAMAGQAAGYLGKHATVCGGLVARIDPAPVWDAGRDASIRGILALAACLGGRAYLPGRETTERLGDFIASGALGRLTAGRVVFDRRRSGLYLYREARNLPILEVCPGEEGVWDGRFRIENRAKQPIFVSAVSDGAQTMAGLIAAGVPDGVARRAAAAAPAVLVADPGSKAVSPVNVGIWLSPWDTFLPRFDLTLANQCATLFGRACYKQLPVQSVLAESAAF</sequence>
<keyword evidence="3 6" id="KW-0547">Nucleotide-binding</keyword>
<evidence type="ECO:0000256" key="1">
    <source>
        <dbReference type="ARBA" id="ARBA00022598"/>
    </source>
</evidence>
<accession>A0A657LN76</accession>
<dbReference type="Gene3D" id="3.40.50.620">
    <property type="entry name" value="HUPs"/>
    <property type="match status" value="1"/>
</dbReference>
<keyword evidence="1 6" id="KW-0436">Ligase</keyword>
<dbReference type="InterPro" id="IPR014729">
    <property type="entry name" value="Rossmann-like_a/b/a_fold"/>
</dbReference>
<name>A0A657LN76_9HYPH</name>
<feature type="binding site" evidence="6">
    <location>
        <begin position="35"/>
        <end position="40"/>
    </location>
    <ligand>
        <name>ATP</name>
        <dbReference type="ChEBI" id="CHEBI:30616"/>
    </ligand>
</feature>
<dbReference type="EC" id="6.3.4.19" evidence="6"/>
<dbReference type="Proteomes" id="UP000182661">
    <property type="component" value="Unassembled WGS sequence"/>
</dbReference>
<keyword evidence="2 6" id="KW-0819">tRNA processing</keyword>
<organism evidence="8 9">
    <name type="scientific">Pararhizobium antarcticum</name>
    <dbReference type="NCBI Taxonomy" id="1798805"/>
    <lineage>
        <taxon>Bacteria</taxon>
        <taxon>Pseudomonadati</taxon>
        <taxon>Pseudomonadota</taxon>
        <taxon>Alphaproteobacteria</taxon>
        <taxon>Hyphomicrobiales</taxon>
        <taxon>Rhizobiaceae</taxon>
        <taxon>Rhizobium/Agrobacterium group</taxon>
        <taxon>Pararhizobium</taxon>
    </lineage>
</organism>
<evidence type="ECO:0000256" key="3">
    <source>
        <dbReference type="ARBA" id="ARBA00022741"/>
    </source>
</evidence>
<dbReference type="RefSeq" id="WP_071834892.1">
    <property type="nucleotide sequence ID" value="NZ_LSRP01000118.1"/>
</dbReference>
<dbReference type="PANTHER" id="PTHR43033:SF1">
    <property type="entry name" value="TRNA(ILE)-LYSIDINE SYNTHASE-RELATED"/>
    <property type="match status" value="1"/>
</dbReference>
<evidence type="ECO:0000313" key="9">
    <source>
        <dbReference type="Proteomes" id="UP000182661"/>
    </source>
</evidence>
<dbReference type="InterPro" id="IPR011063">
    <property type="entry name" value="TilS/TtcA_N"/>
</dbReference>
<keyword evidence="6" id="KW-0963">Cytoplasm</keyword>